<dbReference type="Proteomes" id="UP000188318">
    <property type="component" value="Unassembled WGS sequence"/>
</dbReference>
<dbReference type="EMBL" id="KV907496">
    <property type="protein sequence ID" value="OOF98114.1"/>
    <property type="molecule type" value="Genomic_DNA"/>
</dbReference>
<accession>A0A1R3RUE7</accession>
<name>A0A1R3RUE7_ASPC5</name>
<gene>
    <name evidence="1" type="ORF">ASPCADRAFT_205370</name>
</gene>
<sequence length="98" mass="10440">MDGMSLDILISIIKPARQPRNSPETTPGSSLWFCSTGLGSGSNEPPLICAGGYHSLDRFGRAGEMCSCNWSPWSTLDTSSIASASFDPDTEMCPAHPM</sequence>
<evidence type="ECO:0000313" key="2">
    <source>
        <dbReference type="Proteomes" id="UP000188318"/>
    </source>
</evidence>
<dbReference type="VEuPathDB" id="FungiDB:ASPCADRAFT_205370"/>
<organism evidence="1 2">
    <name type="scientific">Aspergillus carbonarius (strain ITEM 5010)</name>
    <dbReference type="NCBI Taxonomy" id="602072"/>
    <lineage>
        <taxon>Eukaryota</taxon>
        <taxon>Fungi</taxon>
        <taxon>Dikarya</taxon>
        <taxon>Ascomycota</taxon>
        <taxon>Pezizomycotina</taxon>
        <taxon>Eurotiomycetes</taxon>
        <taxon>Eurotiomycetidae</taxon>
        <taxon>Eurotiales</taxon>
        <taxon>Aspergillaceae</taxon>
        <taxon>Aspergillus</taxon>
        <taxon>Aspergillus subgen. Circumdati</taxon>
    </lineage>
</organism>
<evidence type="ECO:0000313" key="1">
    <source>
        <dbReference type="EMBL" id="OOF98114.1"/>
    </source>
</evidence>
<reference evidence="2" key="1">
    <citation type="journal article" date="2017" name="Genome Biol.">
        <title>Comparative genomics reveals high biological diversity and specific adaptations in the industrially and medically important fungal genus Aspergillus.</title>
        <authorList>
            <person name="de Vries R.P."/>
            <person name="Riley R."/>
            <person name="Wiebenga A."/>
            <person name="Aguilar-Osorio G."/>
            <person name="Amillis S."/>
            <person name="Uchima C.A."/>
            <person name="Anderluh G."/>
            <person name="Asadollahi M."/>
            <person name="Askin M."/>
            <person name="Barry K."/>
            <person name="Battaglia E."/>
            <person name="Bayram O."/>
            <person name="Benocci T."/>
            <person name="Braus-Stromeyer S.A."/>
            <person name="Caldana C."/>
            <person name="Canovas D."/>
            <person name="Cerqueira G.C."/>
            <person name="Chen F."/>
            <person name="Chen W."/>
            <person name="Choi C."/>
            <person name="Clum A."/>
            <person name="Dos Santos R.A."/>
            <person name="Damasio A.R."/>
            <person name="Diallinas G."/>
            <person name="Emri T."/>
            <person name="Fekete E."/>
            <person name="Flipphi M."/>
            <person name="Freyberg S."/>
            <person name="Gallo A."/>
            <person name="Gournas C."/>
            <person name="Habgood R."/>
            <person name="Hainaut M."/>
            <person name="Harispe M.L."/>
            <person name="Henrissat B."/>
            <person name="Hilden K.S."/>
            <person name="Hope R."/>
            <person name="Hossain A."/>
            <person name="Karabika E."/>
            <person name="Karaffa L."/>
            <person name="Karanyi Z."/>
            <person name="Krasevec N."/>
            <person name="Kuo A."/>
            <person name="Kusch H."/>
            <person name="LaButti K."/>
            <person name="Lagendijk E.L."/>
            <person name="Lapidus A."/>
            <person name="Levasseur A."/>
            <person name="Lindquist E."/>
            <person name="Lipzen A."/>
            <person name="Logrieco A.F."/>
            <person name="MacCabe A."/>
            <person name="Maekelae M.R."/>
            <person name="Malavazi I."/>
            <person name="Melin P."/>
            <person name="Meyer V."/>
            <person name="Mielnichuk N."/>
            <person name="Miskei M."/>
            <person name="Molnar A.P."/>
            <person name="Mule G."/>
            <person name="Ngan C.Y."/>
            <person name="Orejas M."/>
            <person name="Orosz E."/>
            <person name="Ouedraogo J.P."/>
            <person name="Overkamp K.M."/>
            <person name="Park H.-S."/>
            <person name="Perrone G."/>
            <person name="Piumi F."/>
            <person name="Punt P.J."/>
            <person name="Ram A.F."/>
            <person name="Ramon A."/>
            <person name="Rauscher S."/>
            <person name="Record E."/>
            <person name="Riano-Pachon D.M."/>
            <person name="Robert V."/>
            <person name="Roehrig J."/>
            <person name="Ruller R."/>
            <person name="Salamov A."/>
            <person name="Salih N.S."/>
            <person name="Samson R.A."/>
            <person name="Sandor E."/>
            <person name="Sanguinetti M."/>
            <person name="Schuetze T."/>
            <person name="Sepcic K."/>
            <person name="Shelest E."/>
            <person name="Sherlock G."/>
            <person name="Sophianopoulou V."/>
            <person name="Squina F.M."/>
            <person name="Sun H."/>
            <person name="Susca A."/>
            <person name="Todd R.B."/>
            <person name="Tsang A."/>
            <person name="Unkles S.E."/>
            <person name="van de Wiele N."/>
            <person name="van Rossen-Uffink D."/>
            <person name="Oliveira J.V."/>
            <person name="Vesth T.C."/>
            <person name="Visser J."/>
            <person name="Yu J.-H."/>
            <person name="Zhou M."/>
            <person name="Andersen M.R."/>
            <person name="Archer D.B."/>
            <person name="Baker S.E."/>
            <person name="Benoit I."/>
            <person name="Brakhage A.A."/>
            <person name="Braus G.H."/>
            <person name="Fischer R."/>
            <person name="Frisvad J.C."/>
            <person name="Goldman G.H."/>
            <person name="Houbraken J."/>
            <person name="Oakley B."/>
            <person name="Pocsi I."/>
            <person name="Scazzocchio C."/>
            <person name="Seiboth B."/>
            <person name="vanKuyk P.A."/>
            <person name="Wortman J."/>
            <person name="Dyer P.S."/>
            <person name="Grigoriev I.V."/>
        </authorList>
    </citation>
    <scope>NUCLEOTIDE SEQUENCE [LARGE SCALE GENOMIC DNA]</scope>
    <source>
        <strain evidence="2">ITEM 5010</strain>
    </source>
</reference>
<dbReference type="AlphaFoldDB" id="A0A1R3RUE7"/>
<keyword evidence="2" id="KW-1185">Reference proteome</keyword>
<proteinExistence type="predicted"/>
<protein>
    <submittedName>
        <fullName evidence="1">Uncharacterized protein</fullName>
    </submittedName>
</protein>